<proteinExistence type="predicted"/>
<sequence length="82" mass="9329">MVCSWMTQRRREKSRSGRRILQSETTNCTEEEGQTFLEESHSGDAVAHEGARALIGKILCVGVYWPDVYNDAADLTMKCKEF</sequence>
<evidence type="ECO:0000313" key="3">
    <source>
        <dbReference type="Proteomes" id="UP000235145"/>
    </source>
</evidence>
<evidence type="ECO:0000256" key="1">
    <source>
        <dbReference type="SAM" id="MobiDB-lite"/>
    </source>
</evidence>
<gene>
    <name evidence="2" type="ORF">LSAT_V11C900490480</name>
</gene>
<dbReference type="AlphaFoldDB" id="A0A9R1WUX5"/>
<accession>A0A9R1WUX5</accession>
<protein>
    <submittedName>
        <fullName evidence="2">Uncharacterized protein</fullName>
    </submittedName>
</protein>
<name>A0A9R1WUX5_LACSA</name>
<organism evidence="2 3">
    <name type="scientific">Lactuca sativa</name>
    <name type="common">Garden lettuce</name>
    <dbReference type="NCBI Taxonomy" id="4236"/>
    <lineage>
        <taxon>Eukaryota</taxon>
        <taxon>Viridiplantae</taxon>
        <taxon>Streptophyta</taxon>
        <taxon>Embryophyta</taxon>
        <taxon>Tracheophyta</taxon>
        <taxon>Spermatophyta</taxon>
        <taxon>Magnoliopsida</taxon>
        <taxon>eudicotyledons</taxon>
        <taxon>Gunneridae</taxon>
        <taxon>Pentapetalae</taxon>
        <taxon>asterids</taxon>
        <taxon>campanulids</taxon>
        <taxon>Asterales</taxon>
        <taxon>Asteraceae</taxon>
        <taxon>Cichorioideae</taxon>
        <taxon>Cichorieae</taxon>
        <taxon>Lactucinae</taxon>
        <taxon>Lactuca</taxon>
    </lineage>
</organism>
<dbReference type="Proteomes" id="UP000235145">
    <property type="component" value="Unassembled WGS sequence"/>
</dbReference>
<dbReference type="EMBL" id="NBSK02000009">
    <property type="protein sequence ID" value="KAJ0188511.1"/>
    <property type="molecule type" value="Genomic_DNA"/>
</dbReference>
<feature type="compositionally biased region" description="Basic residues" evidence="1">
    <location>
        <begin position="8"/>
        <end position="18"/>
    </location>
</feature>
<reference evidence="2 3" key="1">
    <citation type="journal article" date="2017" name="Nat. Commun.">
        <title>Genome assembly with in vitro proximity ligation data and whole-genome triplication in lettuce.</title>
        <authorList>
            <person name="Reyes-Chin-Wo S."/>
            <person name="Wang Z."/>
            <person name="Yang X."/>
            <person name="Kozik A."/>
            <person name="Arikit S."/>
            <person name="Song C."/>
            <person name="Xia L."/>
            <person name="Froenicke L."/>
            <person name="Lavelle D.O."/>
            <person name="Truco M.J."/>
            <person name="Xia R."/>
            <person name="Zhu S."/>
            <person name="Xu C."/>
            <person name="Xu H."/>
            <person name="Xu X."/>
            <person name="Cox K."/>
            <person name="Korf I."/>
            <person name="Meyers B.C."/>
            <person name="Michelmore R.W."/>
        </authorList>
    </citation>
    <scope>NUCLEOTIDE SEQUENCE [LARGE SCALE GENOMIC DNA]</scope>
    <source>
        <strain evidence="3">cv. Salinas</strain>
        <tissue evidence="2">Seedlings</tissue>
    </source>
</reference>
<feature type="region of interest" description="Disordered" evidence="1">
    <location>
        <begin position="1"/>
        <end position="20"/>
    </location>
</feature>
<evidence type="ECO:0000313" key="2">
    <source>
        <dbReference type="EMBL" id="KAJ0188511.1"/>
    </source>
</evidence>
<keyword evidence="3" id="KW-1185">Reference proteome</keyword>
<comment type="caution">
    <text evidence="2">The sequence shown here is derived from an EMBL/GenBank/DDBJ whole genome shotgun (WGS) entry which is preliminary data.</text>
</comment>
<dbReference type="Gene3D" id="1.10.340.70">
    <property type="match status" value="1"/>
</dbReference>